<dbReference type="InterPro" id="IPR051548">
    <property type="entry name" value="Grx-like_ET"/>
</dbReference>
<dbReference type="Gene3D" id="3.40.30.10">
    <property type="entry name" value="Glutaredoxin"/>
    <property type="match status" value="1"/>
</dbReference>
<dbReference type="PANTHER" id="PTHR34386">
    <property type="entry name" value="GLUTAREDOXIN"/>
    <property type="match status" value="1"/>
</dbReference>
<dbReference type="Pfam" id="PF00462">
    <property type="entry name" value="Glutaredoxin"/>
    <property type="match status" value="1"/>
</dbReference>
<evidence type="ECO:0000259" key="1">
    <source>
        <dbReference type="Pfam" id="PF00462"/>
    </source>
</evidence>
<dbReference type="CDD" id="cd02976">
    <property type="entry name" value="NrdH"/>
    <property type="match status" value="1"/>
</dbReference>
<dbReference type="EMBL" id="CZQC01000069">
    <property type="protein sequence ID" value="CUS42705.1"/>
    <property type="molecule type" value="Genomic_DNA"/>
</dbReference>
<evidence type="ECO:0000313" key="2">
    <source>
        <dbReference type="EMBL" id="CUS42705.1"/>
    </source>
</evidence>
<reference evidence="2" key="1">
    <citation type="submission" date="2015-10" db="EMBL/GenBank/DDBJ databases">
        <authorList>
            <person name="Gilbert D.G."/>
        </authorList>
    </citation>
    <scope>NUCLEOTIDE SEQUENCE</scope>
</reference>
<dbReference type="SUPFAM" id="SSF52833">
    <property type="entry name" value="Thioredoxin-like"/>
    <property type="match status" value="1"/>
</dbReference>
<dbReference type="AlphaFoldDB" id="A0A160TDQ1"/>
<organism evidence="2">
    <name type="scientific">hydrothermal vent metagenome</name>
    <dbReference type="NCBI Taxonomy" id="652676"/>
    <lineage>
        <taxon>unclassified sequences</taxon>
        <taxon>metagenomes</taxon>
        <taxon>ecological metagenomes</taxon>
    </lineage>
</organism>
<sequence>MTKIILLFLALVVFDQRDKILHYINPPPDYAALHDGKVILYATSWCGYCKKARQFLDQKKIPYFEYDIEKSEEGKRQHRALGGSGVPVLLVNGSVIKGYSPSEILANL</sequence>
<protein>
    <submittedName>
        <fullName evidence="2">Glutaredoxin NrdH</fullName>
    </submittedName>
</protein>
<dbReference type="PROSITE" id="PS51354">
    <property type="entry name" value="GLUTAREDOXIN_2"/>
    <property type="match status" value="1"/>
</dbReference>
<dbReference type="PANTHER" id="PTHR34386:SF1">
    <property type="entry name" value="GLUTAREDOXIN-LIKE PROTEIN NRDH"/>
    <property type="match status" value="1"/>
</dbReference>
<dbReference type="GO" id="GO:0045454">
    <property type="term" value="P:cell redox homeostasis"/>
    <property type="evidence" value="ECO:0007669"/>
    <property type="project" value="TreeGrafter"/>
</dbReference>
<dbReference type="InterPro" id="IPR036249">
    <property type="entry name" value="Thioredoxin-like_sf"/>
</dbReference>
<feature type="domain" description="Glutaredoxin" evidence="1">
    <location>
        <begin position="38"/>
        <end position="96"/>
    </location>
</feature>
<name>A0A160TDQ1_9ZZZZ</name>
<dbReference type="GO" id="GO:0009055">
    <property type="term" value="F:electron transfer activity"/>
    <property type="evidence" value="ECO:0007669"/>
    <property type="project" value="TreeGrafter"/>
</dbReference>
<dbReference type="InterPro" id="IPR002109">
    <property type="entry name" value="Glutaredoxin"/>
</dbReference>
<accession>A0A160TDQ1</accession>
<gene>
    <name evidence="2" type="ORF">MGWOODY_Tha2678</name>
</gene>
<proteinExistence type="predicted"/>